<dbReference type="PANTHER" id="PTHR42964">
    <property type="entry name" value="ENOYL-COA HYDRATASE"/>
    <property type="match status" value="1"/>
</dbReference>
<gene>
    <name evidence="2" type="ORF">EOI86_24310</name>
</gene>
<dbReference type="PANTHER" id="PTHR42964:SF1">
    <property type="entry name" value="POLYKETIDE BIOSYNTHESIS ENOYL-COA HYDRATASE PKSH-RELATED"/>
    <property type="match status" value="1"/>
</dbReference>
<sequence length="273" mass="29031">MTDQSRKYRVRKAGYADGAVTEIVLTNPDKHNCFDDELIEGLTGAFMLVSDDPETRVVVLRAEGKSFSAGADLNWMKRMAENDEAANIKDAEALAGMLQMINACPKPVIGLVQGAAFGGGVGLAAACDIAIATERASFSLSEVKLGIIPSAISPYVIAAIGQRAARRYFLTAERFDAAEAHRIGLVHEVVADADALDARGQALAEAICANGPNAVAESKDLIFAVDRPWSWDVHKDTARRIARVRASAEGKEGVSAFLEKRPAAWLSSGCAKG</sequence>
<proteinExistence type="inferred from homology"/>
<comment type="similarity">
    <text evidence="1">Belongs to the enoyl-CoA hydratase/isomerase family.</text>
</comment>
<dbReference type="InterPro" id="IPR029045">
    <property type="entry name" value="ClpP/crotonase-like_dom_sf"/>
</dbReference>
<dbReference type="Gene3D" id="1.10.12.10">
    <property type="entry name" value="Lyase 2-enoyl-coa Hydratase, Chain A, domain 2"/>
    <property type="match status" value="1"/>
</dbReference>
<protein>
    <submittedName>
        <fullName evidence="2">Enoyl-CoA hydratase/isomerase family protein</fullName>
    </submittedName>
</protein>
<evidence type="ECO:0000256" key="1">
    <source>
        <dbReference type="ARBA" id="ARBA00005254"/>
    </source>
</evidence>
<dbReference type="Pfam" id="PF00378">
    <property type="entry name" value="ECH_1"/>
    <property type="match status" value="1"/>
</dbReference>
<accession>A0A437QI79</accession>
<dbReference type="Proteomes" id="UP000287447">
    <property type="component" value="Unassembled WGS sequence"/>
</dbReference>
<dbReference type="InterPro" id="IPR014748">
    <property type="entry name" value="Enoyl-CoA_hydra_C"/>
</dbReference>
<evidence type="ECO:0000313" key="2">
    <source>
        <dbReference type="EMBL" id="RVU34235.1"/>
    </source>
</evidence>
<dbReference type="InterPro" id="IPR001753">
    <property type="entry name" value="Enoyl-CoA_hydra/iso"/>
</dbReference>
<dbReference type="SUPFAM" id="SSF52096">
    <property type="entry name" value="ClpP/crotonase"/>
    <property type="match status" value="1"/>
</dbReference>
<dbReference type="CDD" id="cd06558">
    <property type="entry name" value="crotonase-like"/>
    <property type="match status" value="1"/>
</dbReference>
<keyword evidence="3" id="KW-1185">Reference proteome</keyword>
<name>A0A437QI79_9PROT</name>
<comment type="caution">
    <text evidence="2">The sequence shown here is derived from an EMBL/GenBank/DDBJ whole genome shotgun (WGS) entry which is preliminary data.</text>
</comment>
<dbReference type="AlphaFoldDB" id="A0A437QI79"/>
<reference evidence="3" key="1">
    <citation type="submission" date="2019-01" db="EMBL/GenBank/DDBJ databases">
        <title>Gri0909 isolated from a small marine red alga.</title>
        <authorList>
            <person name="Kim J."/>
            <person name="Jeong S.E."/>
            <person name="Jeon C.O."/>
        </authorList>
    </citation>
    <scope>NUCLEOTIDE SEQUENCE [LARGE SCALE GENOMIC DNA]</scope>
    <source>
        <strain evidence="3">Gri0909</strain>
    </source>
</reference>
<dbReference type="InterPro" id="IPR051683">
    <property type="entry name" value="Enoyl-CoA_Hydratase/Isomerase"/>
</dbReference>
<dbReference type="GO" id="GO:0008300">
    <property type="term" value="P:isoprenoid catabolic process"/>
    <property type="evidence" value="ECO:0007669"/>
    <property type="project" value="TreeGrafter"/>
</dbReference>
<evidence type="ECO:0000313" key="3">
    <source>
        <dbReference type="Proteomes" id="UP000287447"/>
    </source>
</evidence>
<organism evidence="2 3">
    <name type="scientific">Hwanghaeella grinnelliae</name>
    <dbReference type="NCBI Taxonomy" id="2500179"/>
    <lineage>
        <taxon>Bacteria</taxon>
        <taxon>Pseudomonadati</taxon>
        <taxon>Pseudomonadota</taxon>
        <taxon>Alphaproteobacteria</taxon>
        <taxon>Rhodospirillales</taxon>
        <taxon>Rhodospirillaceae</taxon>
        <taxon>Hwanghaeella</taxon>
    </lineage>
</organism>
<dbReference type="EMBL" id="SADE01000004">
    <property type="protein sequence ID" value="RVU34235.1"/>
    <property type="molecule type" value="Genomic_DNA"/>
</dbReference>
<keyword evidence="2" id="KW-0413">Isomerase</keyword>
<dbReference type="Gene3D" id="3.90.226.10">
    <property type="entry name" value="2-enoyl-CoA Hydratase, Chain A, domain 1"/>
    <property type="match status" value="1"/>
</dbReference>
<dbReference type="OrthoDB" id="9795613at2"/>
<dbReference type="RefSeq" id="WP_127768265.1">
    <property type="nucleotide sequence ID" value="NZ_SADE01000004.1"/>
</dbReference>
<dbReference type="GO" id="GO:0016853">
    <property type="term" value="F:isomerase activity"/>
    <property type="evidence" value="ECO:0007669"/>
    <property type="project" value="UniProtKB-KW"/>
</dbReference>